<keyword evidence="11 12" id="KW-0998">Cell outer membrane</keyword>
<dbReference type="InterPro" id="IPR012910">
    <property type="entry name" value="Plug_dom"/>
</dbReference>
<keyword evidence="6" id="KW-0732">Signal</keyword>
<dbReference type="PROSITE" id="PS52016">
    <property type="entry name" value="TONB_DEPENDENT_REC_3"/>
    <property type="match status" value="1"/>
</dbReference>
<gene>
    <name evidence="17" type="ordered locus">Swoo_0213</name>
</gene>
<keyword evidence="5 12" id="KW-0812">Transmembrane</keyword>
<keyword evidence="17" id="KW-0675">Receptor</keyword>
<evidence type="ECO:0000259" key="16">
    <source>
        <dbReference type="Pfam" id="PF07715"/>
    </source>
</evidence>
<keyword evidence="18" id="KW-1185">Reference proteome</keyword>
<dbReference type="Pfam" id="PF07715">
    <property type="entry name" value="Plug"/>
    <property type="match status" value="1"/>
</dbReference>
<dbReference type="KEGG" id="swd:Swoo_0213"/>
<dbReference type="InterPro" id="IPR000531">
    <property type="entry name" value="Beta-barrel_TonB"/>
</dbReference>
<dbReference type="SUPFAM" id="SSF56935">
    <property type="entry name" value="Porins"/>
    <property type="match status" value="1"/>
</dbReference>
<keyword evidence="7" id="KW-0408">Iron</keyword>
<dbReference type="Pfam" id="PF00593">
    <property type="entry name" value="TonB_dep_Rec_b-barrel"/>
    <property type="match status" value="1"/>
</dbReference>
<sequence length="776" mass="85278" precursor="true">MNEKVKYNNYSNSIIVLSLLFNAPVFSEESDKKEKSQTLEVITVTAQKRVESLQETPIAVTAFTADGLEKMQVGNIAEIENFTPNLVFDTSSPIGGSSTSAAVFIRGIGNTDFSLTTDPGVGTYIDGVYVSRSIGGVLDLLDVERIEVLRGPQGTLFGRNSIGGAINITTRKPYDELAGRLDLTLGSFNRTDVRGSIDIPFTDELLSTFAFSSKRRDGFVERPLIGDELGNEDQLAFRGALYYEPNDEWNFQLSFDHSDIDEESAANVAVGFTPGAGTIGWALATYPTLSPDAAIVAGLKDLDKYITKDDKDVSYGTYNNGSSATVDGASFVANTHQDNFDLKYTAAYRRTKAAFHADADNTPFQITEISNPDYYHKQISHELQFLGTAMDDQIKYIAGVYYFDESGTDNVFVPLHLPTPDLSAGFPAGLNNYADVENSSLAEYLQATWDINDTFSVTAGVRHTLDKKQFDYTQYLAADIQGNPLPFFPGAVDETGTFRPGLSPLVGNGSGSISDNFEQTTFKLGVDAILDDGTLLYYSFSQGFKSGGFVLRYVESVAAPRTFEPETLDAHEIGIKWQSDNERIRVNGAVFYSDYQDAQVTFFDKLGGPITANAGEIDIKGVELEITALITDDLILDIGYGYIDAAYNNINPVEGLSLTLDKSAKLVNTPENSLHIGLDYSLYFDESDIAFRVDYAYTDDVFNDSQNSKFLFQEAHDMFNASIRYNLNESVGFVAFVNNLTDKRVIKSGNSNFGLGFHSASYNKPREFGLAVKYTF</sequence>
<dbReference type="EMBL" id="CP000961">
    <property type="protein sequence ID" value="ACA84514.1"/>
    <property type="molecule type" value="Genomic_DNA"/>
</dbReference>
<keyword evidence="8" id="KW-0406">Ion transport</keyword>
<evidence type="ECO:0000313" key="17">
    <source>
        <dbReference type="EMBL" id="ACA84514.1"/>
    </source>
</evidence>
<evidence type="ECO:0000256" key="13">
    <source>
        <dbReference type="PROSITE-ProRule" id="PRU10144"/>
    </source>
</evidence>
<dbReference type="RefSeq" id="WP_012322863.1">
    <property type="nucleotide sequence ID" value="NC_010506.1"/>
</dbReference>
<keyword evidence="10 12" id="KW-0472">Membrane</keyword>
<dbReference type="PANTHER" id="PTHR32552">
    <property type="entry name" value="FERRICHROME IRON RECEPTOR-RELATED"/>
    <property type="match status" value="1"/>
</dbReference>
<dbReference type="eggNOG" id="COG4773">
    <property type="taxonomic scope" value="Bacteria"/>
</dbReference>
<feature type="domain" description="TonB-dependent receptor-like beta-barrel" evidence="15">
    <location>
        <begin position="307"/>
        <end position="740"/>
    </location>
</feature>
<evidence type="ECO:0000256" key="7">
    <source>
        <dbReference type="ARBA" id="ARBA00023004"/>
    </source>
</evidence>
<dbReference type="InterPro" id="IPR010917">
    <property type="entry name" value="TonB_rcpt_CS"/>
</dbReference>
<dbReference type="PROSITE" id="PS01156">
    <property type="entry name" value="TONB_DEPENDENT_REC_2"/>
    <property type="match status" value="1"/>
</dbReference>
<proteinExistence type="inferred from homology"/>
<evidence type="ECO:0000256" key="6">
    <source>
        <dbReference type="ARBA" id="ARBA00022729"/>
    </source>
</evidence>
<name>B1KMA1_SHEWM</name>
<evidence type="ECO:0000256" key="3">
    <source>
        <dbReference type="ARBA" id="ARBA00022452"/>
    </source>
</evidence>
<dbReference type="PANTHER" id="PTHR32552:SF81">
    <property type="entry name" value="TONB-DEPENDENT OUTER MEMBRANE RECEPTOR"/>
    <property type="match status" value="1"/>
</dbReference>
<comment type="subcellular location">
    <subcellularLocation>
        <location evidence="1 12">Cell outer membrane</location>
        <topology evidence="1 12">Multi-pass membrane protein</topology>
    </subcellularLocation>
</comment>
<evidence type="ECO:0000256" key="11">
    <source>
        <dbReference type="ARBA" id="ARBA00023237"/>
    </source>
</evidence>
<evidence type="ECO:0000256" key="12">
    <source>
        <dbReference type="PROSITE-ProRule" id="PRU01360"/>
    </source>
</evidence>
<keyword evidence="2 12" id="KW-0813">Transport</keyword>
<evidence type="ECO:0000256" key="14">
    <source>
        <dbReference type="RuleBase" id="RU003357"/>
    </source>
</evidence>
<evidence type="ECO:0000256" key="10">
    <source>
        <dbReference type="ARBA" id="ARBA00023136"/>
    </source>
</evidence>
<dbReference type="STRING" id="392500.Swoo_0213"/>
<evidence type="ECO:0000256" key="1">
    <source>
        <dbReference type="ARBA" id="ARBA00004571"/>
    </source>
</evidence>
<dbReference type="AlphaFoldDB" id="B1KMA1"/>
<evidence type="ECO:0000256" key="4">
    <source>
        <dbReference type="ARBA" id="ARBA00022496"/>
    </source>
</evidence>
<feature type="domain" description="TonB-dependent receptor plug" evidence="16">
    <location>
        <begin position="53"/>
        <end position="165"/>
    </location>
</feature>
<dbReference type="Gene3D" id="2.40.170.20">
    <property type="entry name" value="TonB-dependent receptor, beta-barrel domain"/>
    <property type="match status" value="1"/>
</dbReference>
<evidence type="ECO:0000256" key="9">
    <source>
        <dbReference type="ARBA" id="ARBA00023077"/>
    </source>
</evidence>
<keyword evidence="3 12" id="KW-1134">Transmembrane beta strand</keyword>
<comment type="similarity">
    <text evidence="12 14">Belongs to the TonB-dependent receptor family.</text>
</comment>
<dbReference type="Proteomes" id="UP000002168">
    <property type="component" value="Chromosome"/>
</dbReference>
<evidence type="ECO:0000256" key="5">
    <source>
        <dbReference type="ARBA" id="ARBA00022692"/>
    </source>
</evidence>
<dbReference type="InterPro" id="IPR039426">
    <property type="entry name" value="TonB-dep_rcpt-like"/>
</dbReference>
<reference evidence="17 18" key="1">
    <citation type="submission" date="2008-02" db="EMBL/GenBank/DDBJ databases">
        <title>Complete sequence of Shewanella woodyi ATCC 51908.</title>
        <authorList>
            <consortium name="US DOE Joint Genome Institute"/>
            <person name="Copeland A."/>
            <person name="Lucas S."/>
            <person name="Lapidus A."/>
            <person name="Glavina del Rio T."/>
            <person name="Dalin E."/>
            <person name="Tice H."/>
            <person name="Bruce D."/>
            <person name="Goodwin L."/>
            <person name="Pitluck S."/>
            <person name="Sims D."/>
            <person name="Brettin T."/>
            <person name="Detter J.C."/>
            <person name="Han C."/>
            <person name="Kuske C.R."/>
            <person name="Schmutz J."/>
            <person name="Larimer F."/>
            <person name="Land M."/>
            <person name="Hauser L."/>
            <person name="Kyrpides N."/>
            <person name="Lykidis A."/>
            <person name="Zhao J.-S."/>
            <person name="Richardson P."/>
        </authorList>
    </citation>
    <scope>NUCLEOTIDE SEQUENCE [LARGE SCALE GENOMIC DNA]</scope>
    <source>
        <strain evidence="18">ATCC 51908 / MS32</strain>
    </source>
</reference>
<keyword evidence="4" id="KW-0410">Iron transport</keyword>
<keyword evidence="9 14" id="KW-0798">TonB box</keyword>
<dbReference type="GO" id="GO:0006826">
    <property type="term" value="P:iron ion transport"/>
    <property type="evidence" value="ECO:0007669"/>
    <property type="project" value="UniProtKB-KW"/>
</dbReference>
<evidence type="ECO:0000256" key="2">
    <source>
        <dbReference type="ARBA" id="ARBA00022448"/>
    </source>
</evidence>
<evidence type="ECO:0000313" key="18">
    <source>
        <dbReference type="Proteomes" id="UP000002168"/>
    </source>
</evidence>
<dbReference type="HOGENOM" id="CLU_008287_15_2_6"/>
<feature type="short sequence motif" description="TonB C-terminal box" evidence="13">
    <location>
        <begin position="759"/>
        <end position="776"/>
    </location>
</feature>
<protein>
    <submittedName>
        <fullName evidence="17">TonB-dependent receptor plug</fullName>
    </submittedName>
</protein>
<accession>B1KMA1</accession>
<dbReference type="InterPro" id="IPR036942">
    <property type="entry name" value="Beta-barrel_TonB_sf"/>
</dbReference>
<organism evidence="17 18">
    <name type="scientific">Shewanella woodyi (strain ATCC 51908 / MS32)</name>
    <dbReference type="NCBI Taxonomy" id="392500"/>
    <lineage>
        <taxon>Bacteria</taxon>
        <taxon>Pseudomonadati</taxon>
        <taxon>Pseudomonadota</taxon>
        <taxon>Gammaproteobacteria</taxon>
        <taxon>Alteromonadales</taxon>
        <taxon>Shewanellaceae</taxon>
        <taxon>Shewanella</taxon>
    </lineage>
</organism>
<dbReference type="GO" id="GO:0009279">
    <property type="term" value="C:cell outer membrane"/>
    <property type="evidence" value="ECO:0007669"/>
    <property type="project" value="UniProtKB-SubCell"/>
</dbReference>
<evidence type="ECO:0000259" key="15">
    <source>
        <dbReference type="Pfam" id="PF00593"/>
    </source>
</evidence>
<evidence type="ECO:0000256" key="8">
    <source>
        <dbReference type="ARBA" id="ARBA00023065"/>
    </source>
</evidence>